<dbReference type="SUPFAM" id="SSF46689">
    <property type="entry name" value="Homeodomain-like"/>
    <property type="match status" value="2"/>
</dbReference>
<dbReference type="PANTHER" id="PTHR47893:SF1">
    <property type="entry name" value="REGULATORY PROTEIN PCHR"/>
    <property type="match status" value="1"/>
</dbReference>
<dbReference type="PROSITE" id="PS00041">
    <property type="entry name" value="HTH_ARAC_FAMILY_1"/>
    <property type="match status" value="1"/>
</dbReference>
<gene>
    <name evidence="5" type="ORF">GCM10010912_24850</name>
</gene>
<evidence type="ECO:0000256" key="1">
    <source>
        <dbReference type="ARBA" id="ARBA00023015"/>
    </source>
</evidence>
<sequence>MQTLQSLEYEELYSHYNKYLSEFLPYSSNNRYTDLITLPESIGSGMISRTRLRPGMEIIIADCRMKDVHTMQLHGNLPMVDLTFWIQGNIEILHSGTQEQISPGLGHLTFGLEQQLELKYAAGVPITICEIRLATALFDELMDELGQARYSFALILDGRENRIFHQSILPKVQSILQDIRSHPFAGPMRKMFLEGKTLELLALWFQQTLFEDEVSAQRGGIRLRKEDIARVREASEILEKRMEQPPSLLELSKLAGISDSKLKSGFKELFGTTVFGYLKEKRLDKAKELLEMERINVCDAAIMVGYSNPSHFAAIFRERFGCNPREWIIESKRL</sequence>
<name>A0A917CA88_9BACL</name>
<keyword evidence="3" id="KW-0804">Transcription</keyword>
<evidence type="ECO:0000313" key="6">
    <source>
        <dbReference type="Proteomes" id="UP000637643"/>
    </source>
</evidence>
<dbReference type="InterPro" id="IPR018062">
    <property type="entry name" value="HTH_AraC-typ_CS"/>
</dbReference>
<dbReference type="Gene3D" id="1.10.10.60">
    <property type="entry name" value="Homeodomain-like"/>
    <property type="match status" value="2"/>
</dbReference>
<keyword evidence="2" id="KW-0238">DNA-binding</keyword>
<dbReference type="SMART" id="SM00342">
    <property type="entry name" value="HTH_ARAC"/>
    <property type="match status" value="1"/>
</dbReference>
<dbReference type="Proteomes" id="UP000637643">
    <property type="component" value="Unassembled WGS sequence"/>
</dbReference>
<evidence type="ECO:0000259" key="4">
    <source>
        <dbReference type="PROSITE" id="PS01124"/>
    </source>
</evidence>
<dbReference type="RefSeq" id="WP_189025199.1">
    <property type="nucleotide sequence ID" value="NZ_BMKR01000008.1"/>
</dbReference>
<dbReference type="EMBL" id="BMKR01000008">
    <property type="protein sequence ID" value="GGF78825.1"/>
    <property type="molecule type" value="Genomic_DNA"/>
</dbReference>
<dbReference type="InterPro" id="IPR018060">
    <property type="entry name" value="HTH_AraC"/>
</dbReference>
<evidence type="ECO:0000256" key="3">
    <source>
        <dbReference type="ARBA" id="ARBA00023163"/>
    </source>
</evidence>
<dbReference type="GO" id="GO:0043565">
    <property type="term" value="F:sequence-specific DNA binding"/>
    <property type="evidence" value="ECO:0007669"/>
    <property type="project" value="InterPro"/>
</dbReference>
<dbReference type="InterPro" id="IPR009057">
    <property type="entry name" value="Homeodomain-like_sf"/>
</dbReference>
<evidence type="ECO:0000313" key="5">
    <source>
        <dbReference type="EMBL" id="GGF78825.1"/>
    </source>
</evidence>
<dbReference type="GO" id="GO:0003700">
    <property type="term" value="F:DNA-binding transcription factor activity"/>
    <property type="evidence" value="ECO:0007669"/>
    <property type="project" value="InterPro"/>
</dbReference>
<dbReference type="AlphaFoldDB" id="A0A917CA88"/>
<dbReference type="PANTHER" id="PTHR47893">
    <property type="entry name" value="REGULATORY PROTEIN PCHR"/>
    <property type="match status" value="1"/>
</dbReference>
<protein>
    <submittedName>
        <fullName evidence="5">AraC family transcriptional regulator</fullName>
    </submittedName>
</protein>
<organism evidence="5 6">
    <name type="scientific">Paenibacillus albidus</name>
    <dbReference type="NCBI Taxonomy" id="2041023"/>
    <lineage>
        <taxon>Bacteria</taxon>
        <taxon>Bacillati</taxon>
        <taxon>Bacillota</taxon>
        <taxon>Bacilli</taxon>
        <taxon>Bacillales</taxon>
        <taxon>Paenibacillaceae</taxon>
        <taxon>Paenibacillus</taxon>
    </lineage>
</organism>
<feature type="domain" description="HTH araC/xylS-type" evidence="4">
    <location>
        <begin position="232"/>
        <end position="330"/>
    </location>
</feature>
<accession>A0A917CA88</accession>
<evidence type="ECO:0000256" key="2">
    <source>
        <dbReference type="ARBA" id="ARBA00023125"/>
    </source>
</evidence>
<keyword evidence="1" id="KW-0805">Transcription regulation</keyword>
<dbReference type="InterPro" id="IPR053142">
    <property type="entry name" value="PchR_regulatory_protein"/>
</dbReference>
<keyword evidence="6" id="KW-1185">Reference proteome</keyword>
<dbReference type="PROSITE" id="PS01124">
    <property type="entry name" value="HTH_ARAC_FAMILY_2"/>
    <property type="match status" value="1"/>
</dbReference>
<dbReference type="Pfam" id="PF12833">
    <property type="entry name" value="HTH_18"/>
    <property type="match status" value="1"/>
</dbReference>
<comment type="caution">
    <text evidence="5">The sequence shown here is derived from an EMBL/GenBank/DDBJ whole genome shotgun (WGS) entry which is preliminary data.</text>
</comment>
<proteinExistence type="predicted"/>
<reference evidence="5" key="2">
    <citation type="submission" date="2020-09" db="EMBL/GenBank/DDBJ databases">
        <authorList>
            <person name="Sun Q."/>
            <person name="Zhou Y."/>
        </authorList>
    </citation>
    <scope>NUCLEOTIDE SEQUENCE</scope>
    <source>
        <strain evidence="5">CGMCC 1.16134</strain>
    </source>
</reference>
<reference evidence="5" key="1">
    <citation type="journal article" date="2014" name="Int. J. Syst. Evol. Microbiol.">
        <title>Complete genome sequence of Corynebacterium casei LMG S-19264T (=DSM 44701T), isolated from a smear-ripened cheese.</title>
        <authorList>
            <consortium name="US DOE Joint Genome Institute (JGI-PGF)"/>
            <person name="Walter F."/>
            <person name="Albersmeier A."/>
            <person name="Kalinowski J."/>
            <person name="Ruckert C."/>
        </authorList>
    </citation>
    <scope>NUCLEOTIDE SEQUENCE</scope>
    <source>
        <strain evidence="5">CGMCC 1.16134</strain>
    </source>
</reference>